<proteinExistence type="predicted"/>
<dbReference type="AlphaFoldDB" id="A0AA38IEA1"/>
<evidence type="ECO:0000313" key="1">
    <source>
        <dbReference type="EMBL" id="KAJ3653611.1"/>
    </source>
</evidence>
<keyword evidence="2" id="KW-1185">Reference proteome</keyword>
<organism evidence="1 2">
    <name type="scientific">Zophobas morio</name>
    <dbReference type="NCBI Taxonomy" id="2755281"/>
    <lineage>
        <taxon>Eukaryota</taxon>
        <taxon>Metazoa</taxon>
        <taxon>Ecdysozoa</taxon>
        <taxon>Arthropoda</taxon>
        <taxon>Hexapoda</taxon>
        <taxon>Insecta</taxon>
        <taxon>Pterygota</taxon>
        <taxon>Neoptera</taxon>
        <taxon>Endopterygota</taxon>
        <taxon>Coleoptera</taxon>
        <taxon>Polyphaga</taxon>
        <taxon>Cucujiformia</taxon>
        <taxon>Tenebrionidae</taxon>
        <taxon>Zophobas</taxon>
    </lineage>
</organism>
<dbReference type="EMBL" id="JALNTZ010000004">
    <property type="protein sequence ID" value="KAJ3653611.1"/>
    <property type="molecule type" value="Genomic_DNA"/>
</dbReference>
<protein>
    <submittedName>
        <fullName evidence="1">Uncharacterized protein</fullName>
    </submittedName>
</protein>
<evidence type="ECO:0000313" key="2">
    <source>
        <dbReference type="Proteomes" id="UP001168821"/>
    </source>
</evidence>
<name>A0AA38IEA1_9CUCU</name>
<comment type="caution">
    <text evidence="1">The sequence shown here is derived from an EMBL/GenBank/DDBJ whole genome shotgun (WGS) entry which is preliminary data.</text>
</comment>
<accession>A0AA38IEA1</accession>
<gene>
    <name evidence="1" type="ORF">Zmor_012852</name>
</gene>
<dbReference type="Proteomes" id="UP001168821">
    <property type="component" value="Unassembled WGS sequence"/>
</dbReference>
<sequence length="122" mass="14120">MILICLYNIVYSVMKEKSYSSFNVRRRPTLPSNKQEQVQSSLCEIRNRPLQLSIKCPPYRVRSAVLQFLQTPPSLTDRMVPHCQRTHPSVKGPAIIAVHHRNDSHKEGGVHKLVLYSWNLQK</sequence>
<reference evidence="1" key="1">
    <citation type="journal article" date="2023" name="G3 (Bethesda)">
        <title>Whole genome assemblies of Zophobas morio and Tenebrio molitor.</title>
        <authorList>
            <person name="Kaur S."/>
            <person name="Stinson S.A."/>
            <person name="diCenzo G.C."/>
        </authorList>
    </citation>
    <scope>NUCLEOTIDE SEQUENCE</scope>
    <source>
        <strain evidence="1">QUZm001</strain>
    </source>
</reference>